<keyword evidence="8 16" id="KW-1133">Transmembrane helix</keyword>
<evidence type="ECO:0000256" key="7">
    <source>
        <dbReference type="ARBA" id="ARBA00022847"/>
    </source>
</evidence>
<evidence type="ECO:0000256" key="13">
    <source>
        <dbReference type="PIRSR" id="PIRSR600175-1"/>
    </source>
</evidence>
<feature type="transmembrane region" description="Helical" evidence="16">
    <location>
        <begin position="243"/>
        <end position="263"/>
    </location>
</feature>
<dbReference type="SUPFAM" id="SSF161070">
    <property type="entry name" value="SNF-like"/>
    <property type="match status" value="1"/>
</dbReference>
<sequence>MTQVLQSSVSLVSVRPRNPSISSDFDDENNPHHVYFGHKKPRNSKSSIQSTNGNKKNNNPTEATNENDGDDRAVWSSRLSFLLSSISFAVDLTTVFRFPYLCYIHGGGAFLIAYLAMLIFCAVPVFYMELLAGQYFRQGCVSIWKLAILFKGIGWASVVLIFFASLYYNAFIAWSFFYFFASFIPELPWEKCNHWWNTVNCQEQSRRNISLVNSSLATAAREFFEIRMLGVDKSSGFNDYGSIQWEVCGCMFLVNLLLFLSLFKGVKVLEKVSWITACVPYLAIAILLIRGLTLENAFYGIKTFLNPSFGKLLDWDVWFAASSQAFFSLGVGFGVHLAYGSFNQVDHPAYVDCILTTAMNAIKMFHFIKHLMETWALYSWLYKCI</sequence>
<dbReference type="PRINTS" id="PR00176">
    <property type="entry name" value="NANEUSMPORT"/>
</dbReference>
<evidence type="ECO:0000256" key="12">
    <source>
        <dbReference type="ARBA" id="ARBA00023180"/>
    </source>
</evidence>
<keyword evidence="7" id="KW-0769">Symport</keyword>
<dbReference type="WBParaSite" id="TREG1_82380.1">
    <property type="protein sequence ID" value="TREG1_82380.1"/>
    <property type="gene ID" value="TREG1_82380"/>
</dbReference>
<dbReference type="GO" id="GO:0032809">
    <property type="term" value="C:neuronal cell body membrane"/>
    <property type="evidence" value="ECO:0007669"/>
    <property type="project" value="TreeGrafter"/>
</dbReference>
<protein>
    <recommendedName>
        <fullName evidence="19">Transporter</fullName>
    </recommendedName>
</protein>
<keyword evidence="9 13" id="KW-0915">Sodium</keyword>
<feature type="transmembrane region" description="Helical" evidence="16">
    <location>
        <begin position="79"/>
        <end position="98"/>
    </location>
</feature>
<organism evidence="17 18">
    <name type="scientific">Trichobilharzia regenti</name>
    <name type="common">Nasal bird schistosome</name>
    <dbReference type="NCBI Taxonomy" id="157069"/>
    <lineage>
        <taxon>Eukaryota</taxon>
        <taxon>Metazoa</taxon>
        <taxon>Spiralia</taxon>
        <taxon>Lophotrochozoa</taxon>
        <taxon>Platyhelminthes</taxon>
        <taxon>Trematoda</taxon>
        <taxon>Digenea</taxon>
        <taxon>Strigeidida</taxon>
        <taxon>Schistosomatoidea</taxon>
        <taxon>Schistosomatidae</taxon>
        <taxon>Trichobilharzia</taxon>
    </lineage>
</organism>
<keyword evidence="6" id="KW-0532">Neurotransmitter transport</keyword>
<dbReference type="GO" id="GO:0015874">
    <property type="term" value="P:norepinephrine transport"/>
    <property type="evidence" value="ECO:0007669"/>
    <property type="project" value="TreeGrafter"/>
</dbReference>
<feature type="binding site" evidence="13">
    <location>
        <position position="89"/>
    </location>
    <ligand>
        <name>Na(+)</name>
        <dbReference type="ChEBI" id="CHEBI:29101"/>
        <label>1</label>
    </ligand>
</feature>
<feature type="transmembrane region" description="Helical" evidence="16">
    <location>
        <begin position="317"/>
        <end position="339"/>
    </location>
</feature>
<keyword evidence="17" id="KW-1185">Reference proteome</keyword>
<evidence type="ECO:0000256" key="1">
    <source>
        <dbReference type="ARBA" id="ARBA00004651"/>
    </source>
</evidence>
<name>A0AA85KH22_TRIRE</name>
<evidence type="ECO:0000256" key="15">
    <source>
        <dbReference type="SAM" id="MobiDB-lite"/>
    </source>
</evidence>
<feature type="transmembrane region" description="Helical" evidence="16">
    <location>
        <begin position="148"/>
        <end position="181"/>
    </location>
</feature>
<comment type="subcellular location">
    <subcellularLocation>
        <location evidence="1">Cell membrane</location>
        <topology evidence="1">Multi-pass membrane protein</topology>
    </subcellularLocation>
</comment>
<dbReference type="PANTHER" id="PTHR11616:SF320">
    <property type="entry name" value="SODIUM-DEPENDENT NORADRENALINE TRANSPORTER"/>
    <property type="match status" value="1"/>
</dbReference>
<evidence type="ECO:0000256" key="9">
    <source>
        <dbReference type="ARBA" id="ARBA00023053"/>
    </source>
</evidence>
<dbReference type="InterPro" id="IPR000175">
    <property type="entry name" value="Na/ntran_symport"/>
</dbReference>
<dbReference type="GO" id="GO:0046872">
    <property type="term" value="F:metal ion binding"/>
    <property type="evidence" value="ECO:0007669"/>
    <property type="project" value="UniProtKB-KW"/>
</dbReference>
<evidence type="ECO:0000256" key="14">
    <source>
        <dbReference type="PIRSR" id="PIRSR600175-2"/>
    </source>
</evidence>
<dbReference type="GO" id="GO:0006865">
    <property type="term" value="P:amino acid transport"/>
    <property type="evidence" value="ECO:0007669"/>
    <property type="project" value="TreeGrafter"/>
</dbReference>
<feature type="transmembrane region" description="Helical" evidence="16">
    <location>
        <begin position="272"/>
        <end position="292"/>
    </location>
</feature>
<keyword evidence="10 16" id="KW-0472">Membrane</keyword>
<keyword evidence="4 16" id="KW-0812">Transmembrane</keyword>
<evidence type="ECO:0000256" key="11">
    <source>
        <dbReference type="ARBA" id="ARBA00023157"/>
    </source>
</evidence>
<evidence type="ECO:0000256" key="4">
    <source>
        <dbReference type="ARBA" id="ARBA00022692"/>
    </source>
</evidence>
<keyword evidence="12" id="KW-0325">Glycoprotein</keyword>
<keyword evidence="5 13" id="KW-0479">Metal-binding</keyword>
<feature type="transmembrane region" description="Helical" evidence="16">
    <location>
        <begin position="104"/>
        <end position="127"/>
    </location>
</feature>
<dbReference type="PROSITE" id="PS50267">
    <property type="entry name" value="NA_NEUROTRAN_SYMP_3"/>
    <property type="match status" value="1"/>
</dbReference>
<feature type="compositionally biased region" description="Polar residues" evidence="15">
    <location>
        <begin position="44"/>
        <end position="66"/>
    </location>
</feature>
<evidence type="ECO:0000256" key="8">
    <source>
        <dbReference type="ARBA" id="ARBA00022989"/>
    </source>
</evidence>
<feature type="binding site" evidence="13">
    <location>
        <position position="328"/>
    </location>
    <ligand>
        <name>Na(+)</name>
        <dbReference type="ChEBI" id="CHEBI:29101"/>
        <label>1</label>
    </ligand>
</feature>
<evidence type="ECO:0000256" key="16">
    <source>
        <dbReference type="SAM" id="Phobius"/>
    </source>
</evidence>
<evidence type="ECO:0000256" key="6">
    <source>
        <dbReference type="ARBA" id="ARBA00022775"/>
    </source>
</evidence>
<evidence type="ECO:0000256" key="10">
    <source>
        <dbReference type="ARBA" id="ARBA00023136"/>
    </source>
</evidence>
<dbReference type="GO" id="GO:0042734">
    <property type="term" value="C:presynaptic membrane"/>
    <property type="evidence" value="ECO:0007669"/>
    <property type="project" value="TreeGrafter"/>
</dbReference>
<reference evidence="17" key="1">
    <citation type="submission" date="2022-06" db="EMBL/GenBank/DDBJ databases">
        <authorList>
            <person name="Berger JAMES D."/>
            <person name="Berger JAMES D."/>
        </authorList>
    </citation>
    <scope>NUCLEOTIDE SEQUENCE [LARGE SCALE GENOMIC DNA]</scope>
</reference>
<feature type="binding site" evidence="13">
    <location>
        <position position="360"/>
    </location>
    <ligand>
        <name>Na(+)</name>
        <dbReference type="ChEBI" id="CHEBI:29101"/>
        <label>1</label>
    </ligand>
</feature>
<evidence type="ECO:0000313" key="17">
    <source>
        <dbReference type="Proteomes" id="UP000050795"/>
    </source>
</evidence>
<dbReference type="PANTHER" id="PTHR11616">
    <property type="entry name" value="SODIUM/CHLORIDE DEPENDENT TRANSPORTER"/>
    <property type="match status" value="1"/>
</dbReference>
<keyword evidence="2" id="KW-0813">Transport</keyword>
<reference evidence="18" key="2">
    <citation type="submission" date="2023-11" db="UniProtKB">
        <authorList>
            <consortium name="WormBaseParasite"/>
        </authorList>
    </citation>
    <scope>IDENTIFICATION</scope>
</reference>
<evidence type="ECO:0000256" key="3">
    <source>
        <dbReference type="ARBA" id="ARBA00022475"/>
    </source>
</evidence>
<keyword evidence="11 14" id="KW-1015">Disulfide bond</keyword>
<dbReference type="AlphaFoldDB" id="A0AA85KH22"/>
<dbReference type="Pfam" id="PF00209">
    <property type="entry name" value="SNF"/>
    <property type="match status" value="1"/>
</dbReference>
<keyword evidence="3" id="KW-1003">Cell membrane</keyword>
<dbReference type="GO" id="GO:0005330">
    <property type="term" value="F:dopamine:sodium symporter activity"/>
    <property type="evidence" value="ECO:0007669"/>
    <property type="project" value="TreeGrafter"/>
</dbReference>
<feature type="binding site" evidence="13">
    <location>
        <position position="90"/>
    </location>
    <ligand>
        <name>Na(+)</name>
        <dbReference type="ChEBI" id="CHEBI:29101"/>
        <label>1</label>
    </ligand>
</feature>
<evidence type="ECO:0000256" key="2">
    <source>
        <dbReference type="ARBA" id="ARBA00022448"/>
    </source>
</evidence>
<dbReference type="GO" id="GO:0051583">
    <property type="term" value="P:dopamine uptake involved in synaptic transmission"/>
    <property type="evidence" value="ECO:0007669"/>
    <property type="project" value="TreeGrafter"/>
</dbReference>
<dbReference type="GO" id="GO:0030424">
    <property type="term" value="C:axon"/>
    <property type="evidence" value="ECO:0007669"/>
    <property type="project" value="TreeGrafter"/>
</dbReference>
<feature type="region of interest" description="Disordered" evidence="15">
    <location>
        <begin position="20"/>
        <end position="69"/>
    </location>
</feature>
<dbReference type="Proteomes" id="UP000050795">
    <property type="component" value="Unassembled WGS sequence"/>
</dbReference>
<evidence type="ECO:0000313" key="18">
    <source>
        <dbReference type="WBParaSite" id="TREG1_82380.1"/>
    </source>
</evidence>
<feature type="disulfide bond" evidence="14">
    <location>
        <begin position="192"/>
        <end position="201"/>
    </location>
</feature>
<evidence type="ECO:0000256" key="5">
    <source>
        <dbReference type="ARBA" id="ARBA00022723"/>
    </source>
</evidence>
<accession>A0AA85KH22</accession>
<proteinExistence type="predicted"/>
<dbReference type="InterPro" id="IPR037272">
    <property type="entry name" value="SNS_sf"/>
</dbReference>
<evidence type="ECO:0008006" key="19">
    <source>
        <dbReference type="Google" id="ProtNLM"/>
    </source>
</evidence>